<dbReference type="EMBL" id="BJXR01000046">
    <property type="protein sequence ID" value="GEN11314.1"/>
    <property type="molecule type" value="Genomic_DNA"/>
</dbReference>
<dbReference type="InterPro" id="IPR007863">
    <property type="entry name" value="Peptidase_M16_C"/>
</dbReference>
<feature type="domain" description="Peptidase M16 C-terminal" evidence="7">
    <location>
        <begin position="709"/>
        <end position="888"/>
    </location>
</feature>
<gene>
    <name evidence="8" type="ORF">MFU01_63510</name>
</gene>
<feature type="chain" id="PRO_5022126429" evidence="5">
    <location>
        <begin position="50"/>
        <end position="968"/>
    </location>
</feature>
<reference evidence="8 9" key="1">
    <citation type="submission" date="2019-07" db="EMBL/GenBank/DDBJ databases">
        <title>Whole genome shotgun sequence of Myxococcus fulvus NBRC 100333.</title>
        <authorList>
            <person name="Hosoyama A."/>
            <person name="Uohara A."/>
            <person name="Ohji S."/>
            <person name="Ichikawa N."/>
        </authorList>
    </citation>
    <scope>NUCLEOTIDE SEQUENCE [LARGE SCALE GENOMIC DNA]</scope>
    <source>
        <strain evidence="8 9">NBRC 100333</strain>
    </source>
</reference>
<dbReference type="InterPro" id="IPR050361">
    <property type="entry name" value="MPP/UQCRC_Complex"/>
</dbReference>
<feature type="domain" description="Peptidase M16 N-terminal" evidence="6">
    <location>
        <begin position="554"/>
        <end position="671"/>
    </location>
</feature>
<dbReference type="Gene3D" id="3.30.830.10">
    <property type="entry name" value="Metalloenzyme, LuxS/M16 peptidase-like"/>
    <property type="match status" value="4"/>
</dbReference>
<dbReference type="Proteomes" id="UP000321514">
    <property type="component" value="Unassembled WGS sequence"/>
</dbReference>
<feature type="signal peptide" evidence="5">
    <location>
        <begin position="1"/>
        <end position="49"/>
    </location>
</feature>
<protein>
    <submittedName>
        <fullName evidence="8">Peptidase M16</fullName>
    </submittedName>
</protein>
<evidence type="ECO:0000313" key="9">
    <source>
        <dbReference type="Proteomes" id="UP000321514"/>
    </source>
</evidence>
<dbReference type="STRING" id="1334629.MFUL124B02_43235"/>
<evidence type="ECO:0000259" key="7">
    <source>
        <dbReference type="Pfam" id="PF05193"/>
    </source>
</evidence>
<comment type="similarity">
    <text evidence="2 3">Belongs to the peptidase M16 family.</text>
</comment>
<proteinExistence type="inferred from homology"/>
<feature type="region of interest" description="Disordered" evidence="4">
    <location>
        <begin position="52"/>
        <end position="79"/>
    </location>
</feature>
<dbReference type="GO" id="GO:0006508">
    <property type="term" value="P:proteolysis"/>
    <property type="evidence" value="ECO:0007669"/>
    <property type="project" value="InterPro"/>
</dbReference>
<dbReference type="SUPFAM" id="SSF63411">
    <property type="entry name" value="LuxS/MPP-like metallohydrolase"/>
    <property type="match status" value="4"/>
</dbReference>
<name>A0A511TAU0_MYXFU</name>
<feature type="compositionally biased region" description="Low complexity" evidence="4">
    <location>
        <begin position="56"/>
        <end position="75"/>
    </location>
</feature>
<evidence type="ECO:0000256" key="5">
    <source>
        <dbReference type="SAM" id="SignalP"/>
    </source>
</evidence>
<dbReference type="AlphaFoldDB" id="A0A511TAU0"/>
<evidence type="ECO:0000256" key="1">
    <source>
        <dbReference type="ARBA" id="ARBA00001947"/>
    </source>
</evidence>
<organism evidence="8 9">
    <name type="scientific">Myxococcus fulvus</name>
    <dbReference type="NCBI Taxonomy" id="33"/>
    <lineage>
        <taxon>Bacteria</taxon>
        <taxon>Pseudomonadati</taxon>
        <taxon>Myxococcota</taxon>
        <taxon>Myxococcia</taxon>
        <taxon>Myxococcales</taxon>
        <taxon>Cystobacterineae</taxon>
        <taxon>Myxococcaceae</taxon>
        <taxon>Myxococcus</taxon>
    </lineage>
</organism>
<evidence type="ECO:0000256" key="3">
    <source>
        <dbReference type="RuleBase" id="RU004447"/>
    </source>
</evidence>
<feature type="domain" description="Peptidase M16 C-terminal" evidence="7">
    <location>
        <begin position="252"/>
        <end position="428"/>
    </location>
</feature>
<dbReference type="InterPro" id="IPR001431">
    <property type="entry name" value="Pept_M16_Zn_BS"/>
</dbReference>
<feature type="domain" description="Peptidase M16 N-terminal" evidence="6">
    <location>
        <begin position="97"/>
        <end position="243"/>
    </location>
</feature>
<dbReference type="InterPro" id="IPR011765">
    <property type="entry name" value="Pept_M16_N"/>
</dbReference>
<evidence type="ECO:0000313" key="8">
    <source>
        <dbReference type="EMBL" id="GEN11314.1"/>
    </source>
</evidence>
<dbReference type="GO" id="GO:0004222">
    <property type="term" value="F:metalloendopeptidase activity"/>
    <property type="evidence" value="ECO:0007669"/>
    <property type="project" value="InterPro"/>
</dbReference>
<evidence type="ECO:0000256" key="2">
    <source>
        <dbReference type="ARBA" id="ARBA00007261"/>
    </source>
</evidence>
<dbReference type="Pfam" id="PF05193">
    <property type="entry name" value="Peptidase_M16_C"/>
    <property type="match status" value="2"/>
</dbReference>
<dbReference type="InterPro" id="IPR011249">
    <property type="entry name" value="Metalloenz_LuxS/M16"/>
</dbReference>
<dbReference type="PANTHER" id="PTHR11851">
    <property type="entry name" value="METALLOPROTEASE"/>
    <property type="match status" value="1"/>
</dbReference>
<evidence type="ECO:0000256" key="4">
    <source>
        <dbReference type="SAM" id="MobiDB-lite"/>
    </source>
</evidence>
<evidence type="ECO:0000259" key="6">
    <source>
        <dbReference type="Pfam" id="PF00675"/>
    </source>
</evidence>
<dbReference type="PROSITE" id="PS00143">
    <property type="entry name" value="INSULINASE"/>
    <property type="match status" value="1"/>
</dbReference>
<dbReference type="GO" id="GO:0046872">
    <property type="term" value="F:metal ion binding"/>
    <property type="evidence" value="ECO:0007669"/>
    <property type="project" value="InterPro"/>
</dbReference>
<comment type="cofactor">
    <cofactor evidence="1">
        <name>Zn(2+)</name>
        <dbReference type="ChEBI" id="CHEBI:29105"/>
    </cofactor>
</comment>
<accession>A0A511TAU0</accession>
<dbReference type="Pfam" id="PF00675">
    <property type="entry name" value="Peptidase_M16"/>
    <property type="match status" value="2"/>
</dbReference>
<keyword evidence="5" id="KW-0732">Signal</keyword>
<comment type="caution">
    <text evidence="8">The sequence shown here is derived from an EMBL/GenBank/DDBJ whole genome shotgun (WGS) entry which is preliminary data.</text>
</comment>
<dbReference type="PANTHER" id="PTHR11851:SF49">
    <property type="entry name" value="MITOCHONDRIAL-PROCESSING PEPTIDASE SUBUNIT ALPHA"/>
    <property type="match status" value="1"/>
</dbReference>
<sequence length="968" mass="106232">MLASGMAEGVCRVRSAVHFLKTREDRMKRRTPLSLLAPLMLVASQPVWAQAPAPSPSAAKAPAPAAKATTPATKAGSLSPVTSVEGITEYRLPNGLRVLLFPDPTKPNVTVNVTYFVGSKHEGYGETGMAHLLEHLLFKGTPTTKNVPQALTERGARPNGTTWLDRTNYFETLPATDENLQWALSFEADRMVNSFIAKKDLDSEMTVVRNEFESGENDPGSILQERVLSAAYIWHSYGKSTIGARSDLENVPIDRLQAFYRKYYRPDNALLVVAGRFDEAKALGYIQDTFGKLKKPAEPVPATYTAEPTQDGEREVTLRRVGDNPMLASVYHVPEGAHPDFAAIDVLTLAMGHNPSGRLYKSLVEGKKVAKVSAYNLQFRDPGVIGFSAELREGQPLGPAREALIKNVEEAARKPFTEEEVTRAKTTLLKIMELTLNNSERAAIGLSEWAATGDWRLMFLHRDRIEAVKPEDVTRVATTYLKSSNRTMGSFVPTAKPDRSEMPAPVELAKVLEGYKGRAAVTQGEAFDPSPANVEARVQRGELPGGMKYALLSKKTRGEMVNASLSFHWGTEATLRGKSDAAAYTGRMLMRGTQKRTRSQLQDELDKLKARVSVDGGLSGASANIECPRASLPKVLELVAEVLRQPAFDAKEFALLKQERLADLEAQRSEPETQGSIAFWRTLSGHYPKGHPYYVPTLDERIAGAKNTTLEQARAFHKQFYGGSNAELAVVGDFEPKELTGVASKLFGGWKSPAKYERVPEVFNDVGAKALVLETPDKANAYYYAGQTLQLRDQDEDWPALMLGNFVLGGGFLNSRLATRIRQKDGLSYGVASSLNPGDIDAVGTFITYAIYAPENAGRLELAMREEVTSALQKGYSAEELEKARAGLLEYRQAGRAQDGGLARRLASYLYLGRTLTFDAEVEQKLAKLKPEDVRQAMARHVDWTKVTQVKSGDFVGAEKKVKAPAAP</sequence>